<dbReference type="AlphaFoldDB" id="A0A423VET7"/>
<evidence type="ECO:0000313" key="3">
    <source>
        <dbReference type="Proteomes" id="UP000284375"/>
    </source>
</evidence>
<dbReference type="OrthoDB" id="5242749at2759"/>
<sequence>MGFSASVVIMAFTQPRATIDHLFPSMQKSSMCDVQGLGTEGKQRDRVAKKPSVFAKFESKLGGIHVSLKRRKHERNCLQKTQHGAGEPTQHVEAERSITHTRIIEYREMDLGKPVQVVELDHHNEEEDDGHPQAIRYPNTLTATRHSQVENIFTGTAIESSDTYDRMARVLGGDKITYPPPPARHPPPVPTRVIGAEQEATMANELDKDLRPQTRSTQRSSSDESLGLLHTRSAQSVAGGHSRKTSSDTTATSLYSIEECTEYTDTSGMDKAVEGKAEHQPDLGHQPAAAEQQAGAYRRWDQDSLEATGNNETSSDEESMDEAPTPRRKGGGLPPRMQEEIKKSLALVNSLMAYKLEDDPEMMEALKGRLGTAVDLGQSVSMESPKRFADIDSLRRRTPGLGEHMGFESFVNQEDRDGGFDGDVHIPVSPSRQAGSPVAQALERRGEKAGDASGSGSGLPWVTEPTDLLLHYQEIKNEDSDWEIEEETSSSIHSPYQQTYSPDPYYCGTWATQLYQIDEEPGEDECDGEPSPPPGKLDGDSHVDDLRGLIKIEGSLDVIKSHVCNFVNEEFEFRC</sequence>
<feature type="region of interest" description="Disordered" evidence="1">
    <location>
        <begin position="520"/>
        <end position="542"/>
    </location>
</feature>
<dbReference type="Proteomes" id="UP000284375">
    <property type="component" value="Unassembled WGS sequence"/>
</dbReference>
<organism evidence="2 3">
    <name type="scientific">Cytospora chrysosperma</name>
    <name type="common">Cytospora canker fungus</name>
    <name type="synonym">Sphaeria chrysosperma</name>
    <dbReference type="NCBI Taxonomy" id="252740"/>
    <lineage>
        <taxon>Eukaryota</taxon>
        <taxon>Fungi</taxon>
        <taxon>Dikarya</taxon>
        <taxon>Ascomycota</taxon>
        <taxon>Pezizomycotina</taxon>
        <taxon>Sordariomycetes</taxon>
        <taxon>Sordariomycetidae</taxon>
        <taxon>Diaporthales</taxon>
        <taxon>Cytosporaceae</taxon>
        <taxon>Cytospora</taxon>
    </lineage>
</organism>
<feature type="region of interest" description="Disordered" evidence="1">
    <location>
        <begin position="274"/>
        <end position="336"/>
    </location>
</feature>
<accession>A0A423VET7</accession>
<gene>
    <name evidence="2" type="ORF">VSDG_08515</name>
</gene>
<dbReference type="EMBL" id="LJZO01000057">
    <property type="protein sequence ID" value="ROV89503.1"/>
    <property type="molecule type" value="Genomic_DNA"/>
</dbReference>
<name>A0A423VET7_CYTCH</name>
<reference evidence="2 3" key="1">
    <citation type="submission" date="2015-09" db="EMBL/GenBank/DDBJ databases">
        <title>Host preference determinants of Valsa canker pathogens revealed by comparative genomics.</title>
        <authorList>
            <person name="Yin Z."/>
            <person name="Huang L."/>
        </authorList>
    </citation>
    <scope>NUCLEOTIDE SEQUENCE [LARGE SCALE GENOMIC DNA]</scope>
    <source>
        <strain evidence="2 3">YSFL</strain>
    </source>
</reference>
<comment type="caution">
    <text evidence="2">The sequence shown here is derived from an EMBL/GenBank/DDBJ whole genome shotgun (WGS) entry which is preliminary data.</text>
</comment>
<feature type="region of interest" description="Disordered" evidence="1">
    <location>
        <begin position="204"/>
        <end position="251"/>
    </location>
</feature>
<feature type="region of interest" description="Disordered" evidence="1">
    <location>
        <begin position="428"/>
        <end position="461"/>
    </location>
</feature>
<keyword evidence="3" id="KW-1185">Reference proteome</keyword>
<evidence type="ECO:0000313" key="2">
    <source>
        <dbReference type="EMBL" id="ROV89503.1"/>
    </source>
</evidence>
<protein>
    <submittedName>
        <fullName evidence="2">Uncharacterized protein</fullName>
    </submittedName>
</protein>
<proteinExistence type="predicted"/>
<evidence type="ECO:0000256" key="1">
    <source>
        <dbReference type="SAM" id="MobiDB-lite"/>
    </source>
</evidence>